<dbReference type="GO" id="GO:0008195">
    <property type="term" value="F:phosphatidate phosphatase activity"/>
    <property type="evidence" value="ECO:0007669"/>
    <property type="project" value="TreeGrafter"/>
</dbReference>
<dbReference type="PROSITE" id="PS50297">
    <property type="entry name" value="ANK_REP_REGION"/>
    <property type="match status" value="1"/>
</dbReference>
<dbReference type="PANTHER" id="PTHR12181">
    <property type="entry name" value="LIPIN"/>
    <property type="match status" value="1"/>
</dbReference>
<dbReference type="GO" id="GO:0019432">
    <property type="term" value="P:triglyceride biosynthetic process"/>
    <property type="evidence" value="ECO:0007669"/>
    <property type="project" value="TreeGrafter"/>
</dbReference>
<dbReference type="GO" id="GO:0045944">
    <property type="term" value="P:positive regulation of transcription by RNA polymerase II"/>
    <property type="evidence" value="ECO:0007669"/>
    <property type="project" value="TreeGrafter"/>
</dbReference>
<evidence type="ECO:0000313" key="5">
    <source>
        <dbReference type="EMBL" id="VDK32059.1"/>
    </source>
</evidence>
<dbReference type="GO" id="GO:0032869">
    <property type="term" value="P:cellular response to insulin stimulus"/>
    <property type="evidence" value="ECO:0007669"/>
    <property type="project" value="TreeGrafter"/>
</dbReference>
<feature type="domain" description="ACB" evidence="4">
    <location>
        <begin position="662"/>
        <end position="767"/>
    </location>
</feature>
<dbReference type="InterPro" id="IPR031315">
    <property type="entry name" value="LNS2/PITP"/>
</dbReference>
<dbReference type="Gene3D" id="1.20.80.10">
    <property type="match status" value="1"/>
</dbReference>
<dbReference type="PROSITE" id="PS51228">
    <property type="entry name" value="ACB_2"/>
    <property type="match status" value="1"/>
</dbReference>
<evidence type="ECO:0000256" key="2">
    <source>
        <dbReference type="PROSITE-ProRule" id="PRU00023"/>
    </source>
</evidence>
<dbReference type="InterPro" id="IPR036412">
    <property type="entry name" value="HAD-like_sf"/>
</dbReference>
<dbReference type="InterPro" id="IPR026058">
    <property type="entry name" value="LIPIN"/>
</dbReference>
<gene>
    <name evidence="5" type="ORF">TASK_LOCUS3596</name>
</gene>
<keyword evidence="6" id="KW-1185">Reference proteome</keyword>
<proteinExistence type="predicted"/>
<dbReference type="InterPro" id="IPR013209">
    <property type="entry name" value="LNS2"/>
</dbReference>
<dbReference type="Pfam" id="PF08235">
    <property type="entry name" value="LNS2"/>
    <property type="match status" value="1"/>
</dbReference>
<dbReference type="InterPro" id="IPR036770">
    <property type="entry name" value="Ankyrin_rpt-contain_sf"/>
</dbReference>
<dbReference type="SUPFAM" id="SSF48403">
    <property type="entry name" value="Ankyrin repeat"/>
    <property type="match status" value="1"/>
</dbReference>
<sequence length="914" mass="101446">MGAISATDKLVEIYINGQQAENLHMRLGRAGSGYFVDDVESLFFDSDSDSQSVEGFYDSGKPILRAHSAEDVNGKGLSLHKHRRRVKKSRKDMPIGEAQSNAGEDAKYHVSSPTSPAYMSDSEMGSCSLGIAQVCGDMDSRRFGSFSNVGSIVQNDATNQKGVYLEDLVASSVDENVKRTYLYVRKPSERMGEGQKAADAGYKSDSENASCLKLDSFNNLELKISLCGGLSADGQIDHERFCAHLVTFEEFSKDPAGIIADPNLVLLFNGKFYNWNTVAPLILSRVCFQADLPYGSILRLEESFMPKKQPRRRAWFTWGTSDSGPQPTVSAEIDKTTAEVQQEMRNDHPQSTTVSLAEECQALQRRITLTSREVECLGLRPGVNDIEFRVVTKYQGTASCTARIYLWRSVDKVIVSDVDGTITRSDLLGHVLPVLGRDWSHEGVAELYSRAADNGYKFIYLSARAIGEASLTRSYIDQVCQRGKYRLPSGPILLSPTSLLDAFHREVIARTPELFKIECLKEVKELFGPDSNPFYAAFGNRVSDVKAYIESGFELGRIYTVNPGGELRNERLPSVSKSFDEMVSLVDHLFPCISSLIESDLIEANEEVSSPVYDVPASGVDMSLFSSFSFWPLAPLVNGSSCCLTNSLTKRLILCQMPNSILEEQFMRATAYVPRIAGSLSSDDLLYLYSRFKQGKICRHPSSYRQQKVRVTHQNRDFRSTRHAKNGRQLRPMGRVMAWKVLGDLSTGDAKQQYVEKLTELSPDWSSEASHNHTGPRVSRLVELIGDGNSGGDSESTPLIELVKDGVLDPVKDYLRCHPTAVGETDLDKLTPLHWAVDRGFYAIAMTLIECGADINAQDKDKQTPLHYGKLIATILSYQSTSICGQSCVDKIDTRSLERNQVIAVIYDLKKLIA</sequence>
<feature type="compositionally biased region" description="Basic residues" evidence="3">
    <location>
        <begin position="78"/>
        <end position="90"/>
    </location>
</feature>
<feature type="region of interest" description="Disordered" evidence="3">
    <location>
        <begin position="77"/>
        <end position="119"/>
    </location>
</feature>
<evidence type="ECO:0000256" key="3">
    <source>
        <dbReference type="SAM" id="MobiDB-lite"/>
    </source>
</evidence>
<dbReference type="SUPFAM" id="SSF56784">
    <property type="entry name" value="HAD-like"/>
    <property type="match status" value="1"/>
</dbReference>
<accession>A0A0R3W1I2</accession>
<protein>
    <recommendedName>
        <fullName evidence="1">Acyl-CoA-binding domain-containing protein 6</fullName>
    </recommendedName>
</protein>
<reference evidence="5 6" key="2">
    <citation type="submission" date="2018-11" db="EMBL/GenBank/DDBJ databases">
        <authorList>
            <consortium name="Pathogen Informatics"/>
        </authorList>
    </citation>
    <scope>NUCLEOTIDE SEQUENCE [LARGE SCALE GENOMIC DNA]</scope>
</reference>
<dbReference type="Proteomes" id="UP000282613">
    <property type="component" value="Unassembled WGS sequence"/>
</dbReference>
<dbReference type="SMART" id="SM00775">
    <property type="entry name" value="LNS2"/>
    <property type="match status" value="1"/>
</dbReference>
<dbReference type="OrthoDB" id="4567at2759"/>
<dbReference type="GO" id="GO:0003713">
    <property type="term" value="F:transcription coactivator activity"/>
    <property type="evidence" value="ECO:0007669"/>
    <property type="project" value="TreeGrafter"/>
</dbReference>
<dbReference type="EMBL" id="UYRS01018305">
    <property type="protein sequence ID" value="VDK32059.1"/>
    <property type="molecule type" value="Genomic_DNA"/>
</dbReference>
<dbReference type="GO" id="GO:0000062">
    <property type="term" value="F:fatty-acyl-CoA binding"/>
    <property type="evidence" value="ECO:0007669"/>
    <property type="project" value="InterPro"/>
</dbReference>
<reference evidence="7" key="1">
    <citation type="submission" date="2017-02" db="UniProtKB">
        <authorList>
            <consortium name="WormBaseParasite"/>
        </authorList>
    </citation>
    <scope>IDENTIFICATION</scope>
</reference>
<evidence type="ECO:0000313" key="7">
    <source>
        <dbReference type="WBParaSite" id="TASK_0000359501-mRNA-1"/>
    </source>
</evidence>
<dbReference type="InterPro" id="IPR000582">
    <property type="entry name" value="Acyl-CoA-binding_protein"/>
</dbReference>
<dbReference type="Pfam" id="PF00887">
    <property type="entry name" value="ACBP"/>
    <property type="match status" value="1"/>
</dbReference>
<name>A0A0R3W1I2_TAEAS</name>
<dbReference type="Pfam" id="PF16876">
    <property type="entry name" value="Lipin_mid"/>
    <property type="match status" value="1"/>
</dbReference>
<dbReference type="InterPro" id="IPR014352">
    <property type="entry name" value="FERM/acyl-CoA-bd_prot_sf"/>
</dbReference>
<evidence type="ECO:0000259" key="4">
    <source>
        <dbReference type="PROSITE" id="PS51228"/>
    </source>
</evidence>
<feature type="repeat" description="ANK" evidence="2">
    <location>
        <begin position="828"/>
        <end position="860"/>
    </location>
</feature>
<dbReference type="AlphaFoldDB" id="A0A0R3W1I2"/>
<organism evidence="7">
    <name type="scientific">Taenia asiatica</name>
    <name type="common">Asian tapeworm</name>
    <dbReference type="NCBI Taxonomy" id="60517"/>
    <lineage>
        <taxon>Eukaryota</taxon>
        <taxon>Metazoa</taxon>
        <taxon>Spiralia</taxon>
        <taxon>Lophotrochozoa</taxon>
        <taxon>Platyhelminthes</taxon>
        <taxon>Cestoda</taxon>
        <taxon>Eucestoda</taxon>
        <taxon>Cyclophyllidea</taxon>
        <taxon>Taeniidae</taxon>
        <taxon>Taenia</taxon>
    </lineage>
</organism>
<dbReference type="SMART" id="SM00248">
    <property type="entry name" value="ANK"/>
    <property type="match status" value="1"/>
</dbReference>
<dbReference type="InterPro" id="IPR031703">
    <property type="entry name" value="Lipin_mid"/>
</dbReference>
<dbReference type="SUPFAM" id="SSF47027">
    <property type="entry name" value="Acyl-CoA binding protein"/>
    <property type="match status" value="1"/>
</dbReference>
<evidence type="ECO:0000256" key="1">
    <source>
        <dbReference type="ARBA" id="ARBA00018419"/>
    </source>
</evidence>
<evidence type="ECO:0000313" key="6">
    <source>
        <dbReference type="Proteomes" id="UP000282613"/>
    </source>
</evidence>
<keyword evidence="2" id="KW-0040">ANK repeat</keyword>
<dbReference type="GO" id="GO:0005634">
    <property type="term" value="C:nucleus"/>
    <property type="evidence" value="ECO:0007669"/>
    <property type="project" value="TreeGrafter"/>
</dbReference>
<dbReference type="InterPro" id="IPR002110">
    <property type="entry name" value="Ankyrin_rpt"/>
</dbReference>
<dbReference type="PANTHER" id="PTHR12181:SF12">
    <property type="entry name" value="PHOSPHATIDATE PHOSPHATASE"/>
    <property type="match status" value="1"/>
</dbReference>
<dbReference type="Gene3D" id="1.25.40.20">
    <property type="entry name" value="Ankyrin repeat-containing domain"/>
    <property type="match status" value="1"/>
</dbReference>
<dbReference type="GO" id="GO:0009062">
    <property type="term" value="P:fatty acid catabolic process"/>
    <property type="evidence" value="ECO:0007669"/>
    <property type="project" value="TreeGrafter"/>
</dbReference>
<dbReference type="Pfam" id="PF12796">
    <property type="entry name" value="Ank_2"/>
    <property type="match status" value="1"/>
</dbReference>
<dbReference type="InterPro" id="IPR035984">
    <property type="entry name" value="Acyl-CoA-binding_sf"/>
</dbReference>
<dbReference type="STRING" id="60517.A0A0R3W1I2"/>
<dbReference type="PROSITE" id="PS50088">
    <property type="entry name" value="ANK_REPEAT"/>
    <property type="match status" value="1"/>
</dbReference>
<dbReference type="WBParaSite" id="TASK_0000359501-mRNA-1">
    <property type="protein sequence ID" value="TASK_0000359501-mRNA-1"/>
    <property type="gene ID" value="TASK_0000359501"/>
</dbReference>